<dbReference type="InterPro" id="IPR037066">
    <property type="entry name" value="Plug_dom_sf"/>
</dbReference>
<evidence type="ECO:0000256" key="9">
    <source>
        <dbReference type="ARBA" id="ARBA00023170"/>
    </source>
</evidence>
<evidence type="ECO:0000256" key="8">
    <source>
        <dbReference type="ARBA" id="ARBA00023136"/>
    </source>
</evidence>
<keyword evidence="10 11" id="KW-0998">Cell outer membrane</keyword>
<dbReference type="PROSITE" id="PS52016">
    <property type="entry name" value="TONB_DEPENDENT_REC_3"/>
    <property type="match status" value="1"/>
</dbReference>
<evidence type="ECO:0000313" key="16">
    <source>
        <dbReference type="Proteomes" id="UP001169719"/>
    </source>
</evidence>
<dbReference type="NCBIfam" id="TIGR01786">
    <property type="entry name" value="TonB-hemlactrns"/>
    <property type="match status" value="1"/>
</dbReference>
<dbReference type="CDD" id="cd01347">
    <property type="entry name" value="ligand_gated_channel"/>
    <property type="match status" value="1"/>
</dbReference>
<dbReference type="InterPro" id="IPR039426">
    <property type="entry name" value="TonB-dep_rcpt-like"/>
</dbReference>
<keyword evidence="4 11" id="KW-1134">Transmembrane beta strand</keyword>
<comment type="similarity">
    <text evidence="2">Belongs to the TonB-dependent receptor family. Hemoglobin/haptoglobin binding protein subfamily.</text>
</comment>
<organism evidence="15 16">
    <name type="scientific">Vibrio agarivorans</name>
    <dbReference type="NCBI Taxonomy" id="153622"/>
    <lineage>
        <taxon>Bacteria</taxon>
        <taxon>Pseudomonadati</taxon>
        <taxon>Pseudomonadota</taxon>
        <taxon>Gammaproteobacteria</taxon>
        <taxon>Vibrionales</taxon>
        <taxon>Vibrionaceae</taxon>
        <taxon>Vibrio</taxon>
    </lineage>
</organism>
<dbReference type="InterPro" id="IPR010949">
    <property type="entry name" value="TonB_Hb/transfer/lactofer_rcpt"/>
</dbReference>
<dbReference type="SUPFAM" id="SSF56935">
    <property type="entry name" value="Porins"/>
    <property type="match status" value="1"/>
</dbReference>
<dbReference type="Pfam" id="PF07715">
    <property type="entry name" value="Plug"/>
    <property type="match status" value="1"/>
</dbReference>
<evidence type="ECO:0000256" key="2">
    <source>
        <dbReference type="ARBA" id="ARBA00008143"/>
    </source>
</evidence>
<dbReference type="RefSeq" id="WP_289960959.1">
    <property type="nucleotide sequence ID" value="NZ_JAUEOZ010000001.1"/>
</dbReference>
<dbReference type="NCBIfam" id="TIGR01785">
    <property type="entry name" value="TonB-hemin"/>
    <property type="match status" value="1"/>
</dbReference>
<dbReference type="EMBL" id="JAUEOZ010000001">
    <property type="protein sequence ID" value="MDN2480790.1"/>
    <property type="molecule type" value="Genomic_DNA"/>
</dbReference>
<dbReference type="Pfam" id="PF00593">
    <property type="entry name" value="TonB_dep_Rec_b-barrel"/>
    <property type="match status" value="1"/>
</dbReference>
<comment type="caution">
    <text evidence="15">The sequence shown here is derived from an EMBL/GenBank/DDBJ whole genome shotgun (WGS) entry which is preliminary data.</text>
</comment>
<accession>A0ABT7XYD0</accession>
<evidence type="ECO:0000256" key="5">
    <source>
        <dbReference type="ARBA" id="ARBA00022692"/>
    </source>
</evidence>
<dbReference type="InterPro" id="IPR036942">
    <property type="entry name" value="Beta-barrel_TonB_sf"/>
</dbReference>
<dbReference type="Gene3D" id="2.40.170.20">
    <property type="entry name" value="TonB-dependent receptor, beta-barrel domain"/>
    <property type="match status" value="1"/>
</dbReference>
<reference evidence="15" key="1">
    <citation type="submission" date="2024-05" db="EMBL/GenBank/DDBJ databases">
        <title>Genome Sequences of Four Agar- Degrading Marine Bacteria.</title>
        <authorList>
            <person name="Phillips E.K."/>
            <person name="Shaffer J.C."/>
            <person name="Henson M.W."/>
            <person name="Temperton B."/>
            <person name="Thrash C.J."/>
            <person name="Martin M.O."/>
        </authorList>
    </citation>
    <scope>NUCLEOTIDE SEQUENCE</scope>
    <source>
        <strain evidence="15">EKP203</strain>
    </source>
</reference>
<proteinExistence type="inferred from homology"/>
<keyword evidence="9 15" id="KW-0675">Receptor</keyword>
<evidence type="ECO:0000256" key="10">
    <source>
        <dbReference type="ARBA" id="ARBA00023237"/>
    </source>
</evidence>
<dbReference type="InterPro" id="IPR000531">
    <property type="entry name" value="Beta-barrel_TonB"/>
</dbReference>
<evidence type="ECO:0000256" key="1">
    <source>
        <dbReference type="ARBA" id="ARBA00004571"/>
    </source>
</evidence>
<keyword evidence="5 11" id="KW-0812">Transmembrane</keyword>
<protein>
    <submittedName>
        <fullName evidence="15">TonB-dependent hemoglobin/transferrin/lactoferrin family receptor</fullName>
    </submittedName>
</protein>
<evidence type="ECO:0000256" key="12">
    <source>
        <dbReference type="RuleBase" id="RU003357"/>
    </source>
</evidence>
<gene>
    <name evidence="15" type="ORF">QWJ08_05240</name>
</gene>
<keyword evidence="8 11" id="KW-0472">Membrane</keyword>
<evidence type="ECO:0000256" key="7">
    <source>
        <dbReference type="ARBA" id="ARBA00023077"/>
    </source>
</evidence>
<evidence type="ECO:0000256" key="6">
    <source>
        <dbReference type="ARBA" id="ARBA00022729"/>
    </source>
</evidence>
<dbReference type="InterPro" id="IPR011276">
    <property type="entry name" value="TonB_haem/Hb_rcpt"/>
</dbReference>
<dbReference type="Proteomes" id="UP001169719">
    <property type="component" value="Unassembled WGS sequence"/>
</dbReference>
<dbReference type="PANTHER" id="PTHR30069">
    <property type="entry name" value="TONB-DEPENDENT OUTER MEMBRANE RECEPTOR"/>
    <property type="match status" value="1"/>
</dbReference>
<sequence length="705" mass="78366">MTHYKQTALSAAILLALSSGSALAQDNHTSTESTSAQADEVMVITATRSSSPIEDTAASVAIITADDIEANMVTDLGDLFKYTPGVTVESTSRQGVQGINIRGMSGNRVKITVDGVAQSNQFKNSYDFINSSRADVDPDMLKAVGVVKGAASSLHGSDAVGGIVAFETKDPSDFLRGKDFGGHAKFNYSSADNTFSESVALANRFGDLESLVAYTRRDGNEIDNFGSPDEQDTSVDNLLIKLQYQLNPSHRLEFSGNYLKNRADMTIKDESYTNYNGEDETEQYQVGIKHIWDAYSAIADTVVWQLDWLSKEENGVTNRTYLSDGNVQRKDYVYSDEGVQFDLQIDKHFMVGNTQHYVIYGAAFSDKDIENTNLEYNTTRPDSEIFYMPNASERRYGLFAQDEISFGNWIVTPGIRYDSFETDPGDASDNPSENPQDVYTKYSDSAFTARLGTVYKINNEHRLFAQVSQGFRAPDFQELFYSYGNPMFGYVSAPNPDLKAEESISYELGWRHNHAISSTEIAIFYSDYDNFIDSECVTGSWTPSDPCVNMHVNKDKAEIRGVELGNNLSWDEFVSVRGFSSRIAAAYTEGEDGDGNPLNSINPWNLVASLNYDSESNWGTSLNVNYTASKDASDINGDYLPISSATIVDVTAYYKPIQDLTLRAGIFNLTDEEYYSWNDVRDLVAEDKDKTQAGRNWSITAKYEF</sequence>
<evidence type="ECO:0000259" key="14">
    <source>
        <dbReference type="Pfam" id="PF07715"/>
    </source>
</evidence>
<dbReference type="Gene3D" id="2.170.130.10">
    <property type="entry name" value="TonB-dependent receptor, plug domain"/>
    <property type="match status" value="1"/>
</dbReference>
<keyword evidence="3 11" id="KW-0813">Transport</keyword>
<feature type="domain" description="TonB-dependent receptor plug" evidence="14">
    <location>
        <begin position="53"/>
        <end position="163"/>
    </location>
</feature>
<evidence type="ECO:0000313" key="15">
    <source>
        <dbReference type="EMBL" id="MDN2480790.1"/>
    </source>
</evidence>
<dbReference type="PANTHER" id="PTHR30069:SF29">
    <property type="entry name" value="HEMOGLOBIN AND HEMOGLOBIN-HAPTOGLOBIN-BINDING PROTEIN 1-RELATED"/>
    <property type="match status" value="1"/>
</dbReference>
<comment type="subcellular location">
    <subcellularLocation>
        <location evidence="1 11">Cell outer membrane</location>
        <topology evidence="1 11">Multi-pass membrane protein</topology>
    </subcellularLocation>
</comment>
<keyword evidence="16" id="KW-1185">Reference proteome</keyword>
<evidence type="ECO:0000256" key="3">
    <source>
        <dbReference type="ARBA" id="ARBA00022448"/>
    </source>
</evidence>
<keyword evidence="7 12" id="KW-0798">TonB box</keyword>
<evidence type="ECO:0000256" key="11">
    <source>
        <dbReference type="PROSITE-ProRule" id="PRU01360"/>
    </source>
</evidence>
<dbReference type="InterPro" id="IPR012910">
    <property type="entry name" value="Plug_dom"/>
</dbReference>
<feature type="domain" description="TonB-dependent receptor-like beta-barrel" evidence="13">
    <location>
        <begin position="181"/>
        <end position="669"/>
    </location>
</feature>
<keyword evidence="6" id="KW-0732">Signal</keyword>
<name>A0ABT7XYD0_9VIBR</name>
<evidence type="ECO:0000256" key="4">
    <source>
        <dbReference type="ARBA" id="ARBA00022452"/>
    </source>
</evidence>
<evidence type="ECO:0000259" key="13">
    <source>
        <dbReference type="Pfam" id="PF00593"/>
    </source>
</evidence>